<evidence type="ECO:0000256" key="2">
    <source>
        <dbReference type="ARBA" id="ARBA00022643"/>
    </source>
</evidence>
<dbReference type="Pfam" id="PF03060">
    <property type="entry name" value="NMO"/>
    <property type="match status" value="1"/>
</dbReference>
<keyword evidence="2" id="KW-0288">FMN</keyword>
<dbReference type="CDD" id="cd04730">
    <property type="entry name" value="NPD_like"/>
    <property type="match status" value="1"/>
</dbReference>
<dbReference type="SUPFAM" id="SSF51412">
    <property type="entry name" value="Inosine monophosphate dehydrogenase (IMPDH)"/>
    <property type="match status" value="1"/>
</dbReference>
<evidence type="ECO:0000313" key="4">
    <source>
        <dbReference type="EMBL" id="OEJ75263.1"/>
    </source>
</evidence>
<dbReference type="GO" id="GO:0018580">
    <property type="term" value="F:nitronate monooxygenase activity"/>
    <property type="evidence" value="ECO:0007669"/>
    <property type="project" value="InterPro"/>
</dbReference>
<dbReference type="AlphaFoldDB" id="A0A1E5QLM6"/>
<dbReference type="OrthoDB" id="9778912at2"/>
<keyword evidence="4" id="KW-0223">Dioxygenase</keyword>
<accession>A0A1E5QLM6</accession>
<reference evidence="4" key="1">
    <citation type="submission" date="2016-09" db="EMBL/GenBank/DDBJ databases">
        <title>Draft genome of thermotolerant cyanobacterium Desertifilum sp. strain IPPAS B-1220.</title>
        <authorList>
            <person name="Sinetova M.A."/>
            <person name="Bolakhan K."/>
            <person name="Zayadan B.K."/>
            <person name="Mironov K.S."/>
            <person name="Ustinova V."/>
            <person name="Kupriyanova E.V."/>
            <person name="Sidorov R.A."/>
            <person name="Skrypnik A.N."/>
            <person name="Gogoleva N.E."/>
            <person name="Gogolev Y.V."/>
            <person name="Los D.A."/>
        </authorList>
    </citation>
    <scope>NUCLEOTIDE SEQUENCE [LARGE SCALE GENOMIC DNA]</scope>
    <source>
        <strain evidence="4">IPPAS B-1220</strain>
    </source>
</reference>
<dbReference type="GO" id="GO:0051213">
    <property type="term" value="F:dioxygenase activity"/>
    <property type="evidence" value="ECO:0007669"/>
    <property type="project" value="UniProtKB-KW"/>
</dbReference>
<organism evidence="4">
    <name type="scientific">Desertifilum tharense IPPAS B-1220</name>
    <dbReference type="NCBI Taxonomy" id="1781255"/>
    <lineage>
        <taxon>Bacteria</taxon>
        <taxon>Bacillati</taxon>
        <taxon>Cyanobacteriota</taxon>
        <taxon>Cyanophyceae</taxon>
        <taxon>Desertifilales</taxon>
        <taxon>Desertifilaceae</taxon>
        <taxon>Desertifilum</taxon>
    </lineage>
</organism>
<dbReference type="RefSeq" id="WP_069967263.1">
    <property type="nucleotide sequence ID" value="NZ_CM124774.1"/>
</dbReference>
<dbReference type="PANTHER" id="PTHR32332">
    <property type="entry name" value="2-NITROPROPANE DIOXYGENASE"/>
    <property type="match status" value="1"/>
</dbReference>
<evidence type="ECO:0000256" key="1">
    <source>
        <dbReference type="ARBA" id="ARBA00022630"/>
    </source>
</evidence>
<name>A0A1E5QLM6_9CYAN</name>
<gene>
    <name evidence="4" type="ORF">BH720_11145</name>
</gene>
<keyword evidence="3" id="KW-0560">Oxidoreductase</keyword>
<comment type="caution">
    <text evidence="4">The sequence shown here is derived from an EMBL/GenBank/DDBJ whole genome shotgun (WGS) entry which is preliminary data.</text>
</comment>
<dbReference type="Gene3D" id="3.20.20.70">
    <property type="entry name" value="Aldolase class I"/>
    <property type="match status" value="1"/>
</dbReference>
<dbReference type="InterPro" id="IPR013785">
    <property type="entry name" value="Aldolase_TIM"/>
</dbReference>
<evidence type="ECO:0000256" key="3">
    <source>
        <dbReference type="ARBA" id="ARBA00023002"/>
    </source>
</evidence>
<dbReference type="STRING" id="1781255.BH720_11145"/>
<proteinExistence type="predicted"/>
<protein>
    <submittedName>
        <fullName evidence="4">2-nitropropane dioxygenase</fullName>
    </submittedName>
</protein>
<dbReference type="InterPro" id="IPR004136">
    <property type="entry name" value="NMO"/>
</dbReference>
<keyword evidence="1" id="KW-0285">Flavoprotein</keyword>
<sequence length="359" mass="38551">MLQSLPPLQIGQYQIRYPIVQGAMAVRVSGAKLAAAVANAGGVGVISAFGLGYYYSDYWNSCRKSQQWLEANRLALTDELYQARQLSPRGILGVNLLVATRGYLQLAQTAVSEGANIIFTGAGLPLELPEYTAHAPDVALVPAVASVEAALTLCQTWKQRYNRLPDALIVENCQLAGGHIGTQCQETSDFSIATVLHQLRTVLNWEVGVKIPLIAAGGVWQRSDIERYLAMGASGVQVGTRFIATPECDADPAYKAFHGAAQAADVEIVLSPVGKPARVLKNEFSRRLVKGLSQTEKRCVANCLTACLCRDRGQTYCLLQALTKASQGDVEQGLVFSGANVGRTSTIIPVEELMQELAG</sequence>
<dbReference type="EMBL" id="MJGC01000053">
    <property type="protein sequence ID" value="OEJ75263.1"/>
    <property type="molecule type" value="Genomic_DNA"/>
</dbReference>
<dbReference type="PANTHER" id="PTHR32332:SF18">
    <property type="entry name" value="2-NITROPROPANE DIOXYGENASE"/>
    <property type="match status" value="1"/>
</dbReference>